<sequence length="407" mass="46982">MQSYTFQNLRGSRKNSTIHLQLTDLLYRLAELYWGVLERFRLQSNIRASTEVERALIRLASDCRNLSEFRVTLKLRECILQDIRSILLGRSRHTSIQVNAFKKKRCAKSKRTKLSVPRTKKGSAKQTEFRWRTADIKPNEQLQWEPEQPEVPQLPKSVTELFELFYDDAVIDLLCSECLKYASSKGKHGFRVCPDEMKVFLGIFLVSGYSGCKRKSLYWSGEDDVRNEANTNAMARDRFDEIMRYFHIADNSRLDQADKFYKVRPLMKMLNARFQKHFLGGRDLSVDENMVQYFGKHEVKQFISGKPIRYGYKMWVLATPLGYVVNMVPYQGATGEKRKPCLVMRREVVKDLVSVLLEKSIHITFDNLFSSLTLVEELTTKGLACTGSGTIRANCTIGGYKTARKAT</sequence>
<dbReference type="InterPro" id="IPR052638">
    <property type="entry name" value="PiggyBac_TE-derived"/>
</dbReference>
<reference evidence="2 3" key="1">
    <citation type="journal article" date="2021" name="Elife">
        <title>Chloroplast acquisition without the gene transfer in kleptoplastic sea slugs, Plakobranchus ocellatus.</title>
        <authorList>
            <person name="Maeda T."/>
            <person name="Takahashi S."/>
            <person name="Yoshida T."/>
            <person name="Shimamura S."/>
            <person name="Takaki Y."/>
            <person name="Nagai Y."/>
            <person name="Toyoda A."/>
            <person name="Suzuki Y."/>
            <person name="Arimoto A."/>
            <person name="Ishii H."/>
            <person name="Satoh N."/>
            <person name="Nishiyama T."/>
            <person name="Hasebe M."/>
            <person name="Maruyama T."/>
            <person name="Minagawa J."/>
            <person name="Obokata J."/>
            <person name="Shigenobu S."/>
        </authorList>
    </citation>
    <scope>NUCLEOTIDE SEQUENCE [LARGE SCALE GENOMIC DNA]</scope>
</reference>
<gene>
    <name evidence="2" type="ORF">ElyMa_003538300</name>
</gene>
<dbReference type="PANTHER" id="PTHR47055:SF3">
    <property type="entry name" value="PHORBOL-ESTER_DAG-TYPE DOMAIN-CONTAINING PROTEIN"/>
    <property type="match status" value="1"/>
</dbReference>
<dbReference type="Pfam" id="PF13843">
    <property type="entry name" value="DDE_Tnp_1_7"/>
    <property type="match status" value="1"/>
</dbReference>
<protein>
    <submittedName>
        <fullName evidence="2">PiggyBac transposable element-derived protein 3</fullName>
    </submittedName>
</protein>
<dbReference type="PANTHER" id="PTHR47055">
    <property type="entry name" value="DDE_TNP_1_7 DOMAIN-CONTAINING PROTEIN"/>
    <property type="match status" value="1"/>
</dbReference>
<dbReference type="GO" id="GO:0043565">
    <property type="term" value="F:sequence-specific DNA binding"/>
    <property type="evidence" value="ECO:0007669"/>
    <property type="project" value="TreeGrafter"/>
</dbReference>
<evidence type="ECO:0000259" key="1">
    <source>
        <dbReference type="Pfam" id="PF13843"/>
    </source>
</evidence>
<feature type="domain" description="PiggyBac transposable element-derived protein" evidence="1">
    <location>
        <begin position="159"/>
        <end position="387"/>
    </location>
</feature>
<evidence type="ECO:0000313" key="3">
    <source>
        <dbReference type="Proteomes" id="UP000762676"/>
    </source>
</evidence>
<comment type="caution">
    <text evidence="2">The sequence shown here is derived from an EMBL/GenBank/DDBJ whole genome shotgun (WGS) entry which is preliminary data.</text>
</comment>
<accession>A0AAV4EJB0</accession>
<evidence type="ECO:0000313" key="2">
    <source>
        <dbReference type="EMBL" id="GFR60705.1"/>
    </source>
</evidence>
<dbReference type="Proteomes" id="UP000762676">
    <property type="component" value="Unassembled WGS sequence"/>
</dbReference>
<proteinExistence type="predicted"/>
<dbReference type="AlphaFoldDB" id="A0AAV4EJB0"/>
<name>A0AAV4EJB0_9GAST</name>
<dbReference type="InterPro" id="IPR029526">
    <property type="entry name" value="PGBD"/>
</dbReference>
<organism evidence="2 3">
    <name type="scientific">Elysia marginata</name>
    <dbReference type="NCBI Taxonomy" id="1093978"/>
    <lineage>
        <taxon>Eukaryota</taxon>
        <taxon>Metazoa</taxon>
        <taxon>Spiralia</taxon>
        <taxon>Lophotrochozoa</taxon>
        <taxon>Mollusca</taxon>
        <taxon>Gastropoda</taxon>
        <taxon>Heterobranchia</taxon>
        <taxon>Euthyneura</taxon>
        <taxon>Panpulmonata</taxon>
        <taxon>Sacoglossa</taxon>
        <taxon>Placobranchoidea</taxon>
        <taxon>Plakobranchidae</taxon>
        <taxon>Elysia</taxon>
    </lineage>
</organism>
<keyword evidence="3" id="KW-1185">Reference proteome</keyword>
<dbReference type="EMBL" id="BMAT01007243">
    <property type="protein sequence ID" value="GFR60705.1"/>
    <property type="molecule type" value="Genomic_DNA"/>
</dbReference>